<dbReference type="Proteomes" id="UP000008394">
    <property type="component" value="Chromosome"/>
</dbReference>
<organism evidence="8 9">
    <name type="scientific">Bifidobacterium animalis subsp. lactis CNCM I-2494</name>
    <dbReference type="NCBI Taxonomy" id="1042403"/>
    <lineage>
        <taxon>Bacteria</taxon>
        <taxon>Bacillati</taxon>
        <taxon>Actinomycetota</taxon>
        <taxon>Actinomycetes</taxon>
        <taxon>Bifidobacteriales</taxon>
        <taxon>Bifidobacteriaceae</taxon>
        <taxon>Bifidobacterium</taxon>
    </lineage>
</organism>
<dbReference type="GO" id="GO:0006412">
    <property type="term" value="P:translation"/>
    <property type="evidence" value="ECO:0007669"/>
    <property type="project" value="UniProtKB-UniRule"/>
</dbReference>
<dbReference type="GO" id="GO:0015934">
    <property type="term" value="C:large ribosomal subunit"/>
    <property type="evidence" value="ECO:0007669"/>
    <property type="project" value="InterPro"/>
</dbReference>
<evidence type="ECO:0000259" key="7">
    <source>
        <dbReference type="Pfam" id="PF00327"/>
    </source>
</evidence>
<dbReference type="InterPro" id="IPR018038">
    <property type="entry name" value="Ribosomal_uL30_CS"/>
</dbReference>
<evidence type="ECO:0000256" key="3">
    <source>
        <dbReference type="ARBA" id="ARBA00022980"/>
    </source>
</evidence>
<dbReference type="InterPro" id="IPR005996">
    <property type="entry name" value="Ribosomal_uL30_bac-type"/>
</dbReference>
<accession>A0A806FHY7</accession>
<evidence type="ECO:0000256" key="6">
    <source>
        <dbReference type="RuleBase" id="RU003734"/>
    </source>
</evidence>
<dbReference type="PROSITE" id="PS00634">
    <property type="entry name" value="RIBOSOMAL_L30"/>
    <property type="match status" value="1"/>
</dbReference>
<dbReference type="PIRSF" id="PIRSF002211">
    <property type="entry name" value="Ribosomal_L30_bac-type"/>
    <property type="match status" value="1"/>
</dbReference>
<comment type="subunit">
    <text evidence="2 5">Part of the 50S ribosomal subunit.</text>
</comment>
<dbReference type="Pfam" id="PF00327">
    <property type="entry name" value="Ribosomal_L30"/>
    <property type="match status" value="1"/>
</dbReference>
<dbReference type="Gene3D" id="3.30.1390.20">
    <property type="entry name" value="Ribosomal protein L30, ferredoxin-like fold domain"/>
    <property type="match status" value="1"/>
</dbReference>
<keyword evidence="3 5" id="KW-0689">Ribosomal protein</keyword>
<dbReference type="CDD" id="cd01658">
    <property type="entry name" value="Ribosomal_L30"/>
    <property type="match status" value="1"/>
</dbReference>
<dbReference type="EMBL" id="CP002915">
    <property type="protein sequence ID" value="AEK29853.1"/>
    <property type="molecule type" value="Genomic_DNA"/>
</dbReference>
<evidence type="ECO:0000256" key="2">
    <source>
        <dbReference type="ARBA" id="ARBA00011838"/>
    </source>
</evidence>
<dbReference type="NCBIfam" id="TIGR01308">
    <property type="entry name" value="rpmD_bact"/>
    <property type="match status" value="1"/>
</dbReference>
<dbReference type="HAMAP" id="MF_01371_B">
    <property type="entry name" value="Ribosomal_uL30_B"/>
    <property type="match status" value="1"/>
</dbReference>
<feature type="domain" description="Large ribosomal subunit protein uL30-like ferredoxin-like fold" evidence="7">
    <location>
        <begin position="5"/>
        <end position="55"/>
    </location>
</feature>
<dbReference type="InterPro" id="IPR016082">
    <property type="entry name" value="Ribosomal_uL30_ferredoxin-like"/>
</dbReference>
<evidence type="ECO:0000313" key="9">
    <source>
        <dbReference type="Proteomes" id="UP000008394"/>
    </source>
</evidence>
<keyword evidence="4 5" id="KW-0687">Ribonucleoprotein</keyword>
<dbReference type="AlphaFoldDB" id="A0A806FHY7"/>
<protein>
    <recommendedName>
        <fullName evidence="5">Large ribosomal subunit protein uL30</fullName>
    </recommendedName>
</protein>
<reference evidence="8 9" key="1">
    <citation type="journal article" date="2011" name="J. Bacteriol.">
        <title>Genome Sequence of the Probiotic Strain Bifidobacterium animalis subsp. lactis CNCM I-2494.</title>
        <authorList>
            <person name="Chervaux C."/>
            <person name="Grimaldi C."/>
            <person name="Bolotin A."/>
            <person name="Quinquis B."/>
            <person name="Legrain-Raspaud S."/>
            <person name="van Hylckama Vlieg J.E."/>
            <person name="Denariaz G."/>
            <person name="Smokvina T."/>
        </authorList>
    </citation>
    <scope>NUCLEOTIDE SEQUENCE [LARGE SCALE GENOMIC DNA]</scope>
    <source>
        <strain evidence="8 9">CNCM I-2494</strain>
    </source>
</reference>
<dbReference type="GO" id="GO:0003735">
    <property type="term" value="F:structural constituent of ribosome"/>
    <property type="evidence" value="ECO:0007669"/>
    <property type="project" value="InterPro"/>
</dbReference>
<comment type="similarity">
    <text evidence="1 5 6">Belongs to the universal ribosomal protein uL30 family.</text>
</comment>
<gene>
    <name evidence="5" type="primary">rpmD</name>
    <name evidence="8" type="ORF">BALAC2494_00732</name>
</gene>
<sequence length="61" mass="6666">MMAKLKITLVHGVAHANKKQKATVQTLALRKIGQSTVLEDNSSTRGMIAVVRHLVNVEEAE</sequence>
<dbReference type="KEGG" id="bnm:BALAC2494_00732"/>
<dbReference type="SUPFAM" id="SSF55129">
    <property type="entry name" value="Ribosomal protein L30p/L7e"/>
    <property type="match status" value="1"/>
</dbReference>
<evidence type="ECO:0000256" key="5">
    <source>
        <dbReference type="HAMAP-Rule" id="MF_01371"/>
    </source>
</evidence>
<dbReference type="InterPro" id="IPR036919">
    <property type="entry name" value="Ribo_uL30_ferredoxin-like_sf"/>
</dbReference>
<evidence type="ECO:0000256" key="1">
    <source>
        <dbReference type="ARBA" id="ARBA00007594"/>
    </source>
</evidence>
<evidence type="ECO:0000313" key="8">
    <source>
        <dbReference type="EMBL" id="AEK29853.1"/>
    </source>
</evidence>
<name>A0A806FHY7_BIFAN</name>
<evidence type="ECO:0000256" key="4">
    <source>
        <dbReference type="ARBA" id="ARBA00023274"/>
    </source>
</evidence>
<proteinExistence type="inferred from homology"/>